<organism evidence="6 7">
    <name type="scientific">Geoglobus acetivorans</name>
    <dbReference type="NCBI Taxonomy" id="565033"/>
    <lineage>
        <taxon>Archaea</taxon>
        <taxon>Methanobacteriati</taxon>
        <taxon>Methanobacteriota</taxon>
        <taxon>Archaeoglobi</taxon>
        <taxon>Archaeoglobales</taxon>
        <taxon>Archaeoglobaceae</taxon>
        <taxon>Geoglobus</taxon>
    </lineage>
</organism>
<reference evidence="6 7" key="1">
    <citation type="journal article" date="2015" name="Appl. Environ. Microbiol.">
        <title>The Geoglobus acetivorans genome: Fe(III) reduction, acetate utilization, autotrophic growth, and degradation of aromatic compounds in a hyperthermophilic archaeon.</title>
        <authorList>
            <person name="Mardanov A.V."/>
            <person name="Slododkina G.B."/>
            <person name="Slobodkin A.I."/>
            <person name="Beletsky A.V."/>
            <person name="Gavrilov S.N."/>
            <person name="Kublanov I.V."/>
            <person name="Bonch-Osmolovskaya E.A."/>
            <person name="Skryabin K.G."/>
            <person name="Ravin N.V."/>
        </authorList>
    </citation>
    <scope>NUCLEOTIDE SEQUENCE [LARGE SCALE GENOMIC DNA]</scope>
    <source>
        <strain evidence="6 7">SBH6</strain>
    </source>
</reference>
<dbReference type="eggNOG" id="arCOG04252">
    <property type="taxonomic scope" value="Archaea"/>
</dbReference>
<dbReference type="HOGENOM" id="CLU_005281_4_1_2"/>
<comment type="similarity">
    <text evidence="1 4">Belongs to the pseudouridine synthase TruD family.</text>
</comment>
<feature type="active site" description="Nucleophile" evidence="4">
    <location>
        <position position="84"/>
    </location>
</feature>
<comment type="catalytic activity">
    <reaction evidence="4">
        <text>uridine(13) in tRNA = pseudouridine(13) in tRNA</text>
        <dbReference type="Rhea" id="RHEA:42540"/>
        <dbReference type="Rhea" id="RHEA-COMP:10105"/>
        <dbReference type="Rhea" id="RHEA-COMP:10106"/>
        <dbReference type="ChEBI" id="CHEBI:65314"/>
        <dbReference type="ChEBI" id="CHEBI:65315"/>
        <dbReference type="EC" id="5.4.99.27"/>
    </reaction>
</comment>
<dbReference type="EMBL" id="CP009552">
    <property type="protein sequence ID" value="AIY89680.1"/>
    <property type="molecule type" value="Genomic_DNA"/>
</dbReference>
<dbReference type="Gene3D" id="3.30.70.3160">
    <property type="match status" value="1"/>
</dbReference>
<dbReference type="PANTHER" id="PTHR13326">
    <property type="entry name" value="TRNA PSEUDOURIDINE SYNTHASE D"/>
    <property type="match status" value="1"/>
</dbReference>
<dbReference type="PANTHER" id="PTHR13326:SF21">
    <property type="entry name" value="PSEUDOURIDYLATE SYNTHASE PUS7L"/>
    <property type="match status" value="1"/>
</dbReference>
<dbReference type="GO" id="GO:0031119">
    <property type="term" value="P:tRNA pseudouridine synthesis"/>
    <property type="evidence" value="ECO:0007669"/>
    <property type="project" value="UniProtKB-UniRule"/>
</dbReference>
<protein>
    <recommendedName>
        <fullName evidence="4">Probable tRNA pseudouridine synthase D</fullName>
        <ecNumber evidence="4">5.4.99.27</ecNumber>
    </recommendedName>
    <alternativeName>
        <fullName evidence="4">tRNA pseudouridine(13) synthase</fullName>
    </alternativeName>
    <alternativeName>
        <fullName evidence="4">tRNA pseudouridylate synthase D</fullName>
    </alternativeName>
    <alternativeName>
        <fullName evidence="4">tRNA-uridine isomerase D</fullName>
    </alternativeName>
</protein>
<evidence type="ECO:0000256" key="1">
    <source>
        <dbReference type="ARBA" id="ARBA00007953"/>
    </source>
</evidence>
<keyword evidence="3 4" id="KW-0413">Isomerase</keyword>
<dbReference type="Gene3D" id="1.10.1510.30">
    <property type="match status" value="1"/>
</dbReference>
<dbReference type="Proteomes" id="UP000030624">
    <property type="component" value="Chromosome"/>
</dbReference>
<dbReference type="GO" id="GO:0160150">
    <property type="term" value="F:tRNA pseudouridine(13) synthase activity"/>
    <property type="evidence" value="ECO:0007669"/>
    <property type="project" value="UniProtKB-EC"/>
</dbReference>
<dbReference type="SUPFAM" id="SSF55120">
    <property type="entry name" value="Pseudouridine synthase"/>
    <property type="match status" value="1"/>
</dbReference>
<dbReference type="GO" id="GO:0003723">
    <property type="term" value="F:RNA binding"/>
    <property type="evidence" value="ECO:0007669"/>
    <property type="project" value="InterPro"/>
</dbReference>
<dbReference type="PIRSF" id="PIRSF037016">
    <property type="entry name" value="Pseudouridin_synth_euk_prd"/>
    <property type="match status" value="1"/>
</dbReference>
<gene>
    <name evidence="4" type="primary">truD</name>
    <name evidence="6" type="ORF">GACE_0628</name>
</gene>
<dbReference type="InterPro" id="IPR020103">
    <property type="entry name" value="PsdUridine_synth_cat_dom_sf"/>
</dbReference>
<dbReference type="PROSITE" id="PS01268">
    <property type="entry name" value="UPF0024"/>
    <property type="match status" value="1"/>
</dbReference>
<dbReference type="AlphaFoldDB" id="A0A0A7GCB7"/>
<dbReference type="Gene3D" id="3.30.2350.20">
    <property type="entry name" value="TruD, catalytic domain"/>
    <property type="match status" value="1"/>
</dbReference>
<sequence length="431" mass="50445">MERIEELAGIRGYITSLPGTGGKIKEREENFEVREIVNIKTRENGRYLIIKVRKKNWDTLNFARVLSNILHISRRRIEFAGTKDKKALTVQYFSISKPDEKIVERLSGLKIKDADVEIVGYSDRPVKLGDLTGNEFRIVIDDVDSTSSIEEIKEELQSKGIPNFFGLQRFGTMRLITHEVGRHIIKRDYEEAFWTYVAKPSELEEDDLRKIRETLWNERDPTVGIREMPKFLVYERSLLQKLIETGSELKALLSLPKNLKLMFVHAYQSYLFNHLLSSRIEEFGSLREVETGDWADYRKNENGFVLNREEFSRVTEFNIRRVSFLLQNGFAFLSLPLPGYETRPEGWHGEKLAELLESEGVRLEDFRGEYPEFSSRGAYRVAEIPFDFENLKIDISESKLIFEFFLPKGCFATSFLREFMKSEYPYFLQKD</sequence>
<evidence type="ECO:0000313" key="6">
    <source>
        <dbReference type="EMBL" id="AIY89680.1"/>
    </source>
</evidence>
<name>A0A0A7GCB7_GEOAI</name>
<evidence type="ECO:0000259" key="5">
    <source>
        <dbReference type="PROSITE" id="PS50984"/>
    </source>
</evidence>
<dbReference type="NCBIfam" id="TIGR00094">
    <property type="entry name" value="tRNA_TruD_broad"/>
    <property type="match status" value="1"/>
</dbReference>
<comment type="function">
    <text evidence="4">Could be responsible for synthesis of pseudouridine from uracil-13 in transfer RNAs.</text>
</comment>
<dbReference type="KEGG" id="gac:GACE_0628"/>
<dbReference type="HAMAP" id="MF_01082">
    <property type="entry name" value="TruD"/>
    <property type="match status" value="1"/>
</dbReference>
<dbReference type="InterPro" id="IPR011760">
    <property type="entry name" value="PsdUridine_synth_TruD_insert"/>
</dbReference>
<evidence type="ECO:0000256" key="4">
    <source>
        <dbReference type="HAMAP-Rule" id="MF_01082"/>
    </source>
</evidence>
<dbReference type="STRING" id="565033.GACE_0628"/>
<dbReference type="EC" id="5.4.99.27" evidence="4"/>
<keyword evidence="2 4" id="KW-0819">tRNA processing</keyword>
<evidence type="ECO:0000313" key="7">
    <source>
        <dbReference type="Proteomes" id="UP000030624"/>
    </source>
</evidence>
<evidence type="ECO:0000256" key="2">
    <source>
        <dbReference type="ARBA" id="ARBA00022694"/>
    </source>
</evidence>
<dbReference type="PROSITE" id="PS50984">
    <property type="entry name" value="TRUD"/>
    <property type="match status" value="1"/>
</dbReference>
<proteinExistence type="inferred from homology"/>
<accession>A0A0A7GCB7</accession>
<evidence type="ECO:0000256" key="3">
    <source>
        <dbReference type="ARBA" id="ARBA00023235"/>
    </source>
</evidence>
<dbReference type="InterPro" id="IPR042214">
    <property type="entry name" value="TruD_catalytic"/>
</dbReference>
<feature type="domain" description="TRUD" evidence="5">
    <location>
        <begin position="160"/>
        <end position="385"/>
    </location>
</feature>
<dbReference type="InterPro" id="IPR001656">
    <property type="entry name" value="PsdUridine_synth_TruD"/>
</dbReference>
<dbReference type="Pfam" id="PF01142">
    <property type="entry name" value="TruD"/>
    <property type="match status" value="1"/>
</dbReference>
<dbReference type="InterPro" id="IPR020119">
    <property type="entry name" value="PsdUridine_synth_TruD_CS"/>
</dbReference>